<dbReference type="AlphaFoldDB" id="A0A645A6X8"/>
<sequence length="62" mass="7299">MKEKANPEIRKLMKEKSIYQWQVAVELGITDATFVRWLRLPLEDEKKNRVLKAIEEAATQNV</sequence>
<protein>
    <recommendedName>
        <fullName evidence="2">HTH cro/C1-type domain-containing protein</fullName>
    </recommendedName>
</protein>
<reference evidence="1" key="1">
    <citation type="submission" date="2019-08" db="EMBL/GenBank/DDBJ databases">
        <authorList>
            <person name="Kucharzyk K."/>
            <person name="Murdoch R.W."/>
            <person name="Higgins S."/>
            <person name="Loffler F."/>
        </authorList>
    </citation>
    <scope>NUCLEOTIDE SEQUENCE</scope>
</reference>
<dbReference type="EMBL" id="VSSQ01012265">
    <property type="protein sequence ID" value="MPM48817.1"/>
    <property type="molecule type" value="Genomic_DNA"/>
</dbReference>
<evidence type="ECO:0000313" key="1">
    <source>
        <dbReference type="EMBL" id="MPM48817.1"/>
    </source>
</evidence>
<proteinExistence type="predicted"/>
<comment type="caution">
    <text evidence="1">The sequence shown here is derived from an EMBL/GenBank/DDBJ whole genome shotgun (WGS) entry which is preliminary data.</text>
</comment>
<name>A0A645A6X8_9ZZZZ</name>
<organism evidence="1">
    <name type="scientific">bioreactor metagenome</name>
    <dbReference type="NCBI Taxonomy" id="1076179"/>
    <lineage>
        <taxon>unclassified sequences</taxon>
        <taxon>metagenomes</taxon>
        <taxon>ecological metagenomes</taxon>
    </lineage>
</organism>
<gene>
    <name evidence="1" type="ORF">SDC9_95544</name>
</gene>
<accession>A0A645A6X8</accession>
<evidence type="ECO:0008006" key="2">
    <source>
        <dbReference type="Google" id="ProtNLM"/>
    </source>
</evidence>